<dbReference type="AlphaFoldDB" id="A0A0E0Q6B0"/>
<protein>
    <submittedName>
        <fullName evidence="1">Uncharacterized protein</fullName>
    </submittedName>
</protein>
<dbReference type="Proteomes" id="UP000008022">
    <property type="component" value="Unassembled WGS sequence"/>
</dbReference>
<name>A0A0E0Q6B0_ORYRU</name>
<sequence>MANDEYDALHAAANARGGTVGCPCALPSYGFCHGRGFSDFRGVRLTCYQHILGYGSSTAGIDPPRRLILDRWETSSSSCADRVVESHSANPSPSRQYMAVNDDDVLQIDAITNGGGRSLDGGSALSHVCREIKAPGSHHWW</sequence>
<reference evidence="2" key="1">
    <citation type="submission" date="2013-06" db="EMBL/GenBank/DDBJ databases">
        <authorList>
            <person name="Zhao Q."/>
        </authorList>
    </citation>
    <scope>NUCLEOTIDE SEQUENCE</scope>
    <source>
        <strain evidence="2">cv. W1943</strain>
    </source>
</reference>
<keyword evidence="2" id="KW-1185">Reference proteome</keyword>
<dbReference type="EnsemblPlants" id="ORUFI07G09320.1">
    <property type="protein sequence ID" value="ORUFI07G09320.1"/>
    <property type="gene ID" value="ORUFI07G09320"/>
</dbReference>
<dbReference type="HOGENOM" id="CLU_1828497_0_0_1"/>
<evidence type="ECO:0000313" key="2">
    <source>
        <dbReference type="Proteomes" id="UP000008022"/>
    </source>
</evidence>
<organism evidence="1 2">
    <name type="scientific">Oryza rufipogon</name>
    <name type="common">Brownbeard rice</name>
    <name type="synonym">Asian wild rice</name>
    <dbReference type="NCBI Taxonomy" id="4529"/>
    <lineage>
        <taxon>Eukaryota</taxon>
        <taxon>Viridiplantae</taxon>
        <taxon>Streptophyta</taxon>
        <taxon>Embryophyta</taxon>
        <taxon>Tracheophyta</taxon>
        <taxon>Spermatophyta</taxon>
        <taxon>Magnoliopsida</taxon>
        <taxon>Liliopsida</taxon>
        <taxon>Poales</taxon>
        <taxon>Poaceae</taxon>
        <taxon>BOP clade</taxon>
        <taxon>Oryzoideae</taxon>
        <taxon>Oryzeae</taxon>
        <taxon>Oryzinae</taxon>
        <taxon>Oryza</taxon>
    </lineage>
</organism>
<dbReference type="Gramene" id="ORUFI07G09320.1">
    <property type="protein sequence ID" value="ORUFI07G09320.1"/>
    <property type="gene ID" value="ORUFI07G09320"/>
</dbReference>
<accession>A0A0E0Q6B0</accession>
<reference evidence="1" key="2">
    <citation type="submission" date="2015-06" db="UniProtKB">
        <authorList>
            <consortium name="EnsemblPlants"/>
        </authorList>
    </citation>
    <scope>IDENTIFICATION</scope>
</reference>
<proteinExistence type="predicted"/>
<evidence type="ECO:0000313" key="1">
    <source>
        <dbReference type="EnsemblPlants" id="ORUFI07G09320.1"/>
    </source>
</evidence>